<dbReference type="OrthoDB" id="5125733at2759"/>
<dbReference type="EMBL" id="MCFA01000008">
    <property type="protein sequence ID" value="ORY18230.1"/>
    <property type="molecule type" value="Genomic_DNA"/>
</dbReference>
<sequence>DDAAHQFIETRPLTTSRGSDENIGVIKSWLDDCQSNHAFCMQHANTKADLPTRLVEIIDLDTARLVETAGQVGEYVALSYCWGPNPDDNSMTTRSNLSERLQPHSLLRNELPGAIRDAIAIVERLGIRYIWIDAICMVQDDFNDKNFELGKMSQYYRNSYMTIAVSTTRCTTGFIGTLGRCEKHPKSPLPRDLIPLDVFALSMTKDEGQSGKVYVREENPYRLSEEPINKRAWTLQEGVLAPRVLLFGSRVIWFCQHMTHSDGGVEDWSFDETELERTRREFQVELSKLDREGSSKGAHASTATDANNTRDIYGLWHRIVGSYSRRDVSHPSDKLPAISAIAAEFSRLSNDDYLAGLWRSNLARDLLWRTPQPETHRPPQWRAPSWSWASVDDAIIYDEVPPPTATLLAEVLDVETVPLTTTVPFGEVSQGRLVISALSWRMKFSGDEDREHMSAPFLKAFGFNPGTSEREMLLEALKLYSRPEWKESEDEKKKFQLPDDFVVVLIYGLRDELAEFDDTDGDGETEGEGKTQLWTTWGLILKPTGVGEGDEELFERVMSFWQVPVRMEGPDPLPRRTLHII</sequence>
<keyword evidence="3" id="KW-1185">Reference proteome</keyword>
<evidence type="ECO:0000313" key="3">
    <source>
        <dbReference type="Proteomes" id="UP000193144"/>
    </source>
</evidence>
<dbReference type="Pfam" id="PF06985">
    <property type="entry name" value="HET"/>
    <property type="match status" value="1"/>
</dbReference>
<organism evidence="2 3">
    <name type="scientific">Clohesyomyces aquaticus</name>
    <dbReference type="NCBI Taxonomy" id="1231657"/>
    <lineage>
        <taxon>Eukaryota</taxon>
        <taxon>Fungi</taxon>
        <taxon>Dikarya</taxon>
        <taxon>Ascomycota</taxon>
        <taxon>Pezizomycotina</taxon>
        <taxon>Dothideomycetes</taxon>
        <taxon>Pleosporomycetidae</taxon>
        <taxon>Pleosporales</taxon>
        <taxon>Lindgomycetaceae</taxon>
        <taxon>Clohesyomyces</taxon>
    </lineage>
</organism>
<feature type="non-terminal residue" evidence="2">
    <location>
        <position position="1"/>
    </location>
</feature>
<protein>
    <submittedName>
        <fullName evidence="2">Heterokaryon incompatibility protein-domain-containing protein</fullName>
    </submittedName>
</protein>
<dbReference type="AlphaFoldDB" id="A0A1Y2A7C4"/>
<reference evidence="2 3" key="1">
    <citation type="submission" date="2016-07" db="EMBL/GenBank/DDBJ databases">
        <title>Pervasive Adenine N6-methylation of Active Genes in Fungi.</title>
        <authorList>
            <consortium name="DOE Joint Genome Institute"/>
            <person name="Mondo S.J."/>
            <person name="Dannebaum R.O."/>
            <person name="Kuo R.C."/>
            <person name="Labutti K."/>
            <person name="Haridas S."/>
            <person name="Kuo A."/>
            <person name="Salamov A."/>
            <person name="Ahrendt S.R."/>
            <person name="Lipzen A."/>
            <person name="Sullivan W."/>
            <person name="Andreopoulos W.B."/>
            <person name="Clum A."/>
            <person name="Lindquist E."/>
            <person name="Daum C."/>
            <person name="Ramamoorthy G.K."/>
            <person name="Gryganskyi A."/>
            <person name="Culley D."/>
            <person name="Magnuson J.K."/>
            <person name="James T.Y."/>
            <person name="O'Malley M.A."/>
            <person name="Stajich J.E."/>
            <person name="Spatafora J.W."/>
            <person name="Visel A."/>
            <person name="Grigoriev I.V."/>
        </authorList>
    </citation>
    <scope>NUCLEOTIDE SEQUENCE [LARGE SCALE GENOMIC DNA]</scope>
    <source>
        <strain evidence="2 3">CBS 115471</strain>
    </source>
</reference>
<comment type="caution">
    <text evidence="2">The sequence shown here is derived from an EMBL/GenBank/DDBJ whole genome shotgun (WGS) entry which is preliminary data.</text>
</comment>
<feature type="domain" description="Heterokaryon incompatibility" evidence="1">
    <location>
        <begin position="75"/>
        <end position="237"/>
    </location>
</feature>
<dbReference type="InterPro" id="IPR010730">
    <property type="entry name" value="HET"/>
</dbReference>
<dbReference type="Proteomes" id="UP000193144">
    <property type="component" value="Unassembled WGS sequence"/>
</dbReference>
<dbReference type="STRING" id="1231657.A0A1Y2A7C4"/>
<gene>
    <name evidence="2" type="ORF">BCR34DRAFT_473759</name>
</gene>
<accession>A0A1Y2A7C4</accession>
<name>A0A1Y2A7C4_9PLEO</name>
<dbReference type="PANTHER" id="PTHR33112:SF16">
    <property type="entry name" value="HETEROKARYON INCOMPATIBILITY DOMAIN-CONTAINING PROTEIN"/>
    <property type="match status" value="1"/>
</dbReference>
<dbReference type="PANTHER" id="PTHR33112">
    <property type="entry name" value="DOMAIN PROTEIN, PUTATIVE-RELATED"/>
    <property type="match status" value="1"/>
</dbReference>
<evidence type="ECO:0000313" key="2">
    <source>
        <dbReference type="EMBL" id="ORY18230.1"/>
    </source>
</evidence>
<evidence type="ECO:0000259" key="1">
    <source>
        <dbReference type="Pfam" id="PF06985"/>
    </source>
</evidence>
<proteinExistence type="predicted"/>